<reference evidence="2 3" key="1">
    <citation type="journal article" date="2016" name="Antonie Van Leeuwenhoek">
        <title>Denitratimonas tolerans gen. nov., sp. nov., a denitrifying bacterium isolated from a bioreactor for tannery wastewater treatment.</title>
        <authorList>
            <person name="Han S.I."/>
            <person name="Kim J.O."/>
            <person name="Lee Y.R."/>
            <person name="Ekpeghere K.I."/>
            <person name="Koh S.C."/>
            <person name="Whang K.S."/>
        </authorList>
    </citation>
    <scope>NUCLEOTIDE SEQUENCE [LARGE SCALE GENOMIC DNA]</scope>
    <source>
        <strain evidence="2 3">KACC 17565</strain>
    </source>
</reference>
<evidence type="ECO:0000313" key="2">
    <source>
        <dbReference type="EMBL" id="MEJ1248867.1"/>
    </source>
</evidence>
<gene>
    <name evidence="2" type="primary">pilW</name>
    <name evidence="2" type="ORF">WB794_04145</name>
</gene>
<dbReference type="EMBL" id="JBBDHC010000004">
    <property type="protein sequence ID" value="MEJ1248867.1"/>
    <property type="molecule type" value="Genomic_DNA"/>
</dbReference>
<sequence>MILLLAAVLTACGGATQTPRKSVDSESKEAAELQVKLGRGYMEQGDLEIAMEKLQRALQLDPRSVDAHTLLAVLNERIGRRERAEGFYRKAERLAPDNGEVNNNLGAFLCGSGNYREADAYFVKALADPFYRSPAAALTNAGVCAGKAGDAVKAEDYFRRVLAIQPNGATALFELAKMSHARGDSLRARAFLQRLEAIAPGDPVVLDLGQRIETRLGDADAARRYADRLKNEFPDYAPDASLEGPNSP</sequence>
<feature type="repeat" description="TPR" evidence="1">
    <location>
        <begin position="135"/>
        <end position="168"/>
    </location>
</feature>
<dbReference type="Pfam" id="PF13432">
    <property type="entry name" value="TPR_16"/>
    <property type="match status" value="2"/>
</dbReference>
<dbReference type="NCBIfam" id="TIGR02521">
    <property type="entry name" value="type_IV_pilW"/>
    <property type="match status" value="1"/>
</dbReference>
<keyword evidence="3" id="KW-1185">Reference proteome</keyword>
<dbReference type="InterPro" id="IPR011990">
    <property type="entry name" value="TPR-like_helical_dom_sf"/>
</dbReference>
<comment type="caution">
    <text evidence="2">The sequence shown here is derived from an EMBL/GenBank/DDBJ whole genome shotgun (WGS) entry which is preliminary data.</text>
</comment>
<dbReference type="InterPro" id="IPR019734">
    <property type="entry name" value="TPR_rpt"/>
</dbReference>
<protein>
    <submittedName>
        <fullName evidence="2">Type IV pilus biogenesis/stability protein PilW</fullName>
    </submittedName>
</protein>
<organism evidence="2 3">
    <name type="scientific">Denitratimonas tolerans</name>
    <dbReference type="NCBI Taxonomy" id="1338420"/>
    <lineage>
        <taxon>Bacteria</taxon>
        <taxon>Pseudomonadati</taxon>
        <taxon>Pseudomonadota</taxon>
        <taxon>Gammaproteobacteria</taxon>
        <taxon>Lysobacterales</taxon>
        <taxon>Lysobacteraceae</taxon>
        <taxon>Denitratimonas</taxon>
    </lineage>
</organism>
<dbReference type="PANTHER" id="PTHR12558:SF13">
    <property type="entry name" value="CELL DIVISION CYCLE PROTEIN 27 HOMOLOG"/>
    <property type="match status" value="1"/>
</dbReference>
<evidence type="ECO:0000313" key="3">
    <source>
        <dbReference type="Proteomes" id="UP001364472"/>
    </source>
</evidence>
<dbReference type="SMART" id="SM00028">
    <property type="entry name" value="TPR"/>
    <property type="match status" value="5"/>
</dbReference>
<dbReference type="PROSITE" id="PS50005">
    <property type="entry name" value="TPR"/>
    <property type="match status" value="3"/>
</dbReference>
<evidence type="ECO:0000256" key="1">
    <source>
        <dbReference type="PROSITE-ProRule" id="PRU00339"/>
    </source>
</evidence>
<dbReference type="Pfam" id="PF13424">
    <property type="entry name" value="TPR_12"/>
    <property type="match status" value="1"/>
</dbReference>
<name>A0AAW9R3B7_9GAMM</name>
<dbReference type="PROSITE" id="PS50293">
    <property type="entry name" value="TPR_REGION"/>
    <property type="match status" value="1"/>
</dbReference>
<proteinExistence type="predicted"/>
<dbReference type="Proteomes" id="UP001364472">
    <property type="component" value="Unassembled WGS sequence"/>
</dbReference>
<keyword evidence="1" id="KW-0802">TPR repeat</keyword>
<dbReference type="InterPro" id="IPR013360">
    <property type="entry name" value="Pilus_4_PilW"/>
</dbReference>
<feature type="repeat" description="TPR" evidence="1">
    <location>
        <begin position="65"/>
        <end position="98"/>
    </location>
</feature>
<dbReference type="RefSeq" id="WP_337334586.1">
    <property type="nucleotide sequence ID" value="NZ_JBBDHC010000004.1"/>
</dbReference>
<dbReference type="PANTHER" id="PTHR12558">
    <property type="entry name" value="CELL DIVISION CYCLE 16,23,27"/>
    <property type="match status" value="1"/>
</dbReference>
<accession>A0AAW9R3B7</accession>
<dbReference type="Gene3D" id="1.25.40.10">
    <property type="entry name" value="Tetratricopeptide repeat domain"/>
    <property type="match status" value="1"/>
</dbReference>
<dbReference type="SUPFAM" id="SSF48452">
    <property type="entry name" value="TPR-like"/>
    <property type="match status" value="1"/>
</dbReference>
<dbReference type="AlphaFoldDB" id="A0AAW9R3B7"/>
<feature type="repeat" description="TPR" evidence="1">
    <location>
        <begin position="31"/>
        <end position="64"/>
    </location>
</feature>